<accession>A0A839N9X9</accession>
<comment type="caution">
    <text evidence="1">The sequence shown here is derived from an EMBL/GenBank/DDBJ whole genome shotgun (WGS) entry which is preliminary data.</text>
</comment>
<dbReference type="AlphaFoldDB" id="A0A839N9X9"/>
<sequence length="92" mass="10276">MTETTCAHPSWCTLNHEDPIVEQNTHEGYVQRGSLVDAWIYSDAEDERDSGIRFGVQILNSDFSIPGDATLLDRIINELNTARDALVQTAAR</sequence>
<evidence type="ECO:0000313" key="1">
    <source>
        <dbReference type="EMBL" id="MBB2894560.1"/>
    </source>
</evidence>
<gene>
    <name evidence="1" type="ORF">FHU39_004606</name>
</gene>
<dbReference type="Proteomes" id="UP000559182">
    <property type="component" value="Unassembled WGS sequence"/>
</dbReference>
<keyword evidence="2" id="KW-1185">Reference proteome</keyword>
<name>A0A839N9X9_9MICO</name>
<reference evidence="1 2" key="1">
    <citation type="submission" date="2020-08" db="EMBL/GenBank/DDBJ databases">
        <title>Sequencing the genomes of 1000 actinobacteria strains.</title>
        <authorList>
            <person name="Klenk H.-P."/>
        </authorList>
    </citation>
    <scope>NUCLEOTIDE SEQUENCE [LARGE SCALE GENOMIC DNA]</scope>
    <source>
        <strain evidence="1 2">DSM 105369</strain>
    </source>
</reference>
<dbReference type="EMBL" id="JACHVQ010000006">
    <property type="protein sequence ID" value="MBB2894560.1"/>
    <property type="molecule type" value="Genomic_DNA"/>
</dbReference>
<organism evidence="1 2">
    <name type="scientific">Flexivirga oryzae</name>
    <dbReference type="NCBI Taxonomy" id="1794944"/>
    <lineage>
        <taxon>Bacteria</taxon>
        <taxon>Bacillati</taxon>
        <taxon>Actinomycetota</taxon>
        <taxon>Actinomycetes</taxon>
        <taxon>Micrococcales</taxon>
        <taxon>Dermacoccaceae</taxon>
        <taxon>Flexivirga</taxon>
    </lineage>
</organism>
<protein>
    <submittedName>
        <fullName evidence="1">Uncharacterized protein</fullName>
    </submittedName>
</protein>
<dbReference type="RefSeq" id="WP_183323002.1">
    <property type="nucleotide sequence ID" value="NZ_JACHVQ010000006.1"/>
</dbReference>
<evidence type="ECO:0000313" key="2">
    <source>
        <dbReference type="Proteomes" id="UP000559182"/>
    </source>
</evidence>
<proteinExistence type="predicted"/>